<protein>
    <submittedName>
        <fullName evidence="1">Uncharacterized protein</fullName>
    </submittedName>
</protein>
<name>A0AAW4X2H9_9FIRM</name>
<evidence type="ECO:0000313" key="1">
    <source>
        <dbReference type="EMBL" id="MCC3145977.1"/>
    </source>
</evidence>
<sequence length="182" mass="21307">MSEKYKILFDIYTYLLEDNYDEVGTLWYSNSFILGDRRGGHLINYIKHNNKYYIFDGLPYIMEREVHSSPENGQTYYEGNSLGLIHEITIDENGNPDFNPFIDMLTYFNPNIASMTLISETRLPAIGTKTNFPSRDTENCIANTMRASQFEQIYQNPKDPQEITIHVFNSDIPKEYREDPPY</sequence>
<proteinExistence type="predicted"/>
<comment type="caution">
    <text evidence="1">The sequence shown here is derived from an EMBL/GenBank/DDBJ whole genome shotgun (WGS) entry which is preliminary data.</text>
</comment>
<dbReference type="Proteomes" id="UP001199296">
    <property type="component" value="Unassembled WGS sequence"/>
</dbReference>
<gene>
    <name evidence="1" type="ORF">LJ207_11695</name>
</gene>
<keyword evidence="2" id="KW-1185">Reference proteome</keyword>
<dbReference type="AlphaFoldDB" id="A0AAW4X2H9"/>
<accession>A0AAW4X2H9</accession>
<dbReference type="EMBL" id="JAJFAT010000025">
    <property type="protein sequence ID" value="MCC3145977.1"/>
    <property type="molecule type" value="Genomic_DNA"/>
</dbReference>
<organism evidence="1 2">
    <name type="scientific">Halanaerobium polyolivorans</name>
    <dbReference type="NCBI Taxonomy" id="2886943"/>
    <lineage>
        <taxon>Bacteria</taxon>
        <taxon>Bacillati</taxon>
        <taxon>Bacillota</taxon>
        <taxon>Clostridia</taxon>
        <taxon>Halanaerobiales</taxon>
        <taxon>Halanaerobiaceae</taxon>
        <taxon>Halanaerobium</taxon>
    </lineage>
</organism>
<reference evidence="1 2" key="1">
    <citation type="submission" date="2021-10" db="EMBL/GenBank/DDBJ databases">
        <authorList>
            <person name="Grouzdev D.S."/>
            <person name="Pantiukh K.S."/>
            <person name="Krutkina M.S."/>
        </authorList>
    </citation>
    <scope>NUCLEOTIDE SEQUENCE [LARGE SCALE GENOMIC DNA]</scope>
    <source>
        <strain evidence="1 2">Z-7514</strain>
    </source>
</reference>
<dbReference type="RefSeq" id="WP_229346677.1">
    <property type="nucleotide sequence ID" value="NZ_JAJFAT010000025.1"/>
</dbReference>
<evidence type="ECO:0000313" key="2">
    <source>
        <dbReference type="Proteomes" id="UP001199296"/>
    </source>
</evidence>